<evidence type="ECO:0000313" key="1">
    <source>
        <dbReference type="EMBL" id="PYI16111.1"/>
    </source>
</evidence>
<evidence type="ECO:0000313" key="2">
    <source>
        <dbReference type="Proteomes" id="UP000249829"/>
    </source>
</evidence>
<dbReference type="EMBL" id="KZ825174">
    <property type="protein sequence ID" value="PYI16111.1"/>
    <property type="molecule type" value="Genomic_DNA"/>
</dbReference>
<reference evidence="1 2" key="1">
    <citation type="submission" date="2018-02" db="EMBL/GenBank/DDBJ databases">
        <title>The genomes of Aspergillus section Nigri reveals drivers in fungal speciation.</title>
        <authorList>
            <consortium name="DOE Joint Genome Institute"/>
            <person name="Vesth T.C."/>
            <person name="Nybo J."/>
            <person name="Theobald S."/>
            <person name="Brandl J."/>
            <person name="Frisvad J.C."/>
            <person name="Nielsen K.F."/>
            <person name="Lyhne E.K."/>
            <person name="Kogle M.E."/>
            <person name="Kuo A."/>
            <person name="Riley R."/>
            <person name="Clum A."/>
            <person name="Nolan M."/>
            <person name="Lipzen A."/>
            <person name="Salamov A."/>
            <person name="Henrissat B."/>
            <person name="Wiebenga A."/>
            <person name="De vries R.P."/>
            <person name="Grigoriev I.V."/>
            <person name="Mortensen U.H."/>
            <person name="Andersen M.R."/>
            <person name="Baker S.E."/>
        </authorList>
    </citation>
    <scope>NUCLEOTIDE SEQUENCE [LARGE SCALE GENOMIC DNA]</scope>
    <source>
        <strain evidence="1 2">CBS 115571</strain>
    </source>
</reference>
<organism evidence="1 2">
    <name type="scientific">Aspergillus violaceofuscus (strain CBS 115571)</name>
    <dbReference type="NCBI Taxonomy" id="1450538"/>
    <lineage>
        <taxon>Eukaryota</taxon>
        <taxon>Fungi</taxon>
        <taxon>Dikarya</taxon>
        <taxon>Ascomycota</taxon>
        <taxon>Pezizomycotina</taxon>
        <taxon>Eurotiomycetes</taxon>
        <taxon>Eurotiomycetidae</taxon>
        <taxon>Eurotiales</taxon>
        <taxon>Aspergillaceae</taxon>
        <taxon>Aspergillus</taxon>
    </lineage>
</organism>
<keyword evidence="2" id="KW-1185">Reference proteome</keyword>
<dbReference type="Proteomes" id="UP000249829">
    <property type="component" value="Unassembled WGS sequence"/>
</dbReference>
<gene>
    <name evidence="1" type="ORF">BO99DRAFT_232502</name>
</gene>
<accession>A0A2V5GYA5</accession>
<dbReference type="AlphaFoldDB" id="A0A2V5GYA5"/>
<sequence length="70" mass="7849">MLPLIEASVEKSDSSPAALGTVIFAPHRLENVLQIRRSESMIYLSKGRDLNFSSRPHYDRSKFTGPLSTE</sequence>
<protein>
    <submittedName>
        <fullName evidence="1">Uncharacterized protein</fullName>
    </submittedName>
</protein>
<name>A0A2V5GYA5_ASPV1</name>
<proteinExistence type="predicted"/>